<organism evidence="3 4">
    <name type="scientific">Ambispora leptoticha</name>
    <dbReference type="NCBI Taxonomy" id="144679"/>
    <lineage>
        <taxon>Eukaryota</taxon>
        <taxon>Fungi</taxon>
        <taxon>Fungi incertae sedis</taxon>
        <taxon>Mucoromycota</taxon>
        <taxon>Glomeromycotina</taxon>
        <taxon>Glomeromycetes</taxon>
        <taxon>Archaeosporales</taxon>
        <taxon>Ambisporaceae</taxon>
        <taxon>Ambispora</taxon>
    </lineage>
</organism>
<evidence type="ECO:0000259" key="2">
    <source>
        <dbReference type="PROSITE" id="PS51741"/>
    </source>
</evidence>
<feature type="non-terminal residue" evidence="3">
    <location>
        <position position="214"/>
    </location>
</feature>
<feature type="domain" description="F-BAR" evidence="2">
    <location>
        <begin position="1"/>
        <end position="214"/>
    </location>
</feature>
<keyword evidence="1" id="KW-0175">Coiled coil</keyword>
<evidence type="ECO:0000313" key="3">
    <source>
        <dbReference type="EMBL" id="CAG8725377.1"/>
    </source>
</evidence>
<dbReference type="EMBL" id="CAJVPS010028023">
    <property type="protein sequence ID" value="CAG8725377.1"/>
    <property type="molecule type" value="Genomic_DNA"/>
</dbReference>
<evidence type="ECO:0000256" key="1">
    <source>
        <dbReference type="PROSITE-ProRule" id="PRU01077"/>
    </source>
</evidence>
<dbReference type="InterPro" id="IPR001060">
    <property type="entry name" value="FCH_dom"/>
</dbReference>
<accession>A0A9N9I8F7</accession>
<evidence type="ECO:0000313" key="4">
    <source>
        <dbReference type="Proteomes" id="UP000789508"/>
    </source>
</evidence>
<name>A0A9N9I8F7_9GLOM</name>
<dbReference type="PROSITE" id="PS51741">
    <property type="entry name" value="F_BAR"/>
    <property type="match status" value="1"/>
</dbReference>
<proteinExistence type="predicted"/>
<dbReference type="GO" id="GO:0030833">
    <property type="term" value="P:regulation of actin filament polymerization"/>
    <property type="evidence" value="ECO:0007669"/>
    <property type="project" value="TreeGrafter"/>
</dbReference>
<keyword evidence="4" id="KW-1185">Reference proteome</keyword>
<gene>
    <name evidence="3" type="ORF">ALEPTO_LOCUS12415</name>
</gene>
<feature type="non-terminal residue" evidence="3">
    <location>
        <position position="1"/>
    </location>
</feature>
<protein>
    <submittedName>
        <fullName evidence="3">5701_t:CDS:1</fullName>
    </submittedName>
</protein>
<dbReference type="InterPro" id="IPR027267">
    <property type="entry name" value="AH/BAR_dom_sf"/>
</dbReference>
<dbReference type="SMART" id="SM00055">
    <property type="entry name" value="FCH"/>
    <property type="match status" value="1"/>
</dbReference>
<sequence>DQVVAVNQFVQGGIQFINDIRDFIKERAQIEKDYAHKLETLAKKYASRKDKKSIALSVGENALSSNQTETGASFETSTIIKAWGCLLEEIENIAKDRSSFAELLSTTVIEKIKGVISKKEESRKKHMIFAQKLISDRDKIYAEKQKAKTRYDESCIEAQNSLQKQERALDEKTLEKLKKQSLQDEVDMRNNKASFATNEHKKKYYNIDVPALND</sequence>
<dbReference type="PANTHER" id="PTHR15735">
    <property type="entry name" value="FCH AND DOUBLE SH3 DOMAINS PROTEIN"/>
    <property type="match status" value="1"/>
</dbReference>
<dbReference type="PANTHER" id="PTHR15735:SF21">
    <property type="entry name" value="PROTEIN NERVOUS WRECK"/>
    <property type="match status" value="1"/>
</dbReference>
<dbReference type="Gene3D" id="1.20.1270.60">
    <property type="entry name" value="Arfaptin homology (AH) domain/BAR domain"/>
    <property type="match status" value="1"/>
</dbReference>
<comment type="caution">
    <text evidence="3">The sequence shown here is derived from an EMBL/GenBank/DDBJ whole genome shotgun (WGS) entry which is preliminary data.</text>
</comment>
<dbReference type="AlphaFoldDB" id="A0A9N9I8F7"/>
<dbReference type="InterPro" id="IPR031160">
    <property type="entry name" value="F_BAR_dom"/>
</dbReference>
<dbReference type="SUPFAM" id="SSF103657">
    <property type="entry name" value="BAR/IMD domain-like"/>
    <property type="match status" value="1"/>
</dbReference>
<reference evidence="3" key="1">
    <citation type="submission" date="2021-06" db="EMBL/GenBank/DDBJ databases">
        <authorList>
            <person name="Kallberg Y."/>
            <person name="Tangrot J."/>
            <person name="Rosling A."/>
        </authorList>
    </citation>
    <scope>NUCLEOTIDE SEQUENCE</scope>
    <source>
        <strain evidence="3">FL130A</strain>
    </source>
</reference>
<dbReference type="Proteomes" id="UP000789508">
    <property type="component" value="Unassembled WGS sequence"/>
</dbReference>
<dbReference type="Pfam" id="PF00611">
    <property type="entry name" value="FCH"/>
    <property type="match status" value="1"/>
</dbReference>
<dbReference type="OrthoDB" id="8783038at2759"/>